<keyword evidence="7 9" id="KW-0675">Receptor</keyword>
<dbReference type="PRINTS" id="PR01012">
    <property type="entry name" value="NRPEPTIDEYR"/>
</dbReference>
<feature type="transmembrane region" description="Helical" evidence="10">
    <location>
        <begin position="320"/>
        <end position="342"/>
    </location>
</feature>
<comment type="subcellular location">
    <subcellularLocation>
        <location evidence="1">Membrane</location>
        <topology evidence="1">Multi-pass membrane protein</topology>
    </subcellularLocation>
</comment>
<reference evidence="12" key="1">
    <citation type="journal article" date="2013" name="Genetics">
        <title>The draft genome and transcriptome of Panagrellus redivivus are shaped by the harsh demands of a free-living lifestyle.</title>
        <authorList>
            <person name="Srinivasan J."/>
            <person name="Dillman A.R."/>
            <person name="Macchietto M.G."/>
            <person name="Heikkinen L."/>
            <person name="Lakso M."/>
            <person name="Fracchia K.M."/>
            <person name="Antoshechkin I."/>
            <person name="Mortazavi A."/>
            <person name="Wong G."/>
            <person name="Sternberg P.W."/>
        </authorList>
    </citation>
    <scope>NUCLEOTIDE SEQUENCE [LARGE SCALE GENOMIC DNA]</scope>
    <source>
        <strain evidence="12">MT8872</strain>
    </source>
</reference>
<feature type="transmembrane region" description="Helical" evidence="10">
    <location>
        <begin position="283"/>
        <end position="300"/>
    </location>
</feature>
<dbReference type="AlphaFoldDB" id="A0A7E4UYK0"/>
<keyword evidence="8 9" id="KW-0807">Transducer</keyword>
<evidence type="ECO:0000256" key="7">
    <source>
        <dbReference type="ARBA" id="ARBA00023170"/>
    </source>
</evidence>
<evidence type="ECO:0000313" key="13">
    <source>
        <dbReference type="WBParaSite" id="Pan_g14343.t1"/>
    </source>
</evidence>
<evidence type="ECO:0000256" key="8">
    <source>
        <dbReference type="ARBA" id="ARBA00023224"/>
    </source>
</evidence>
<dbReference type="Gene3D" id="1.20.1070.10">
    <property type="entry name" value="Rhodopsin 7-helix transmembrane proteins"/>
    <property type="match status" value="1"/>
</dbReference>
<keyword evidence="5 9" id="KW-0297">G-protein coupled receptor</keyword>
<keyword evidence="12" id="KW-1185">Reference proteome</keyword>
<name>A0A7E4UYK0_PANRE</name>
<organism evidence="12 13">
    <name type="scientific">Panagrellus redivivus</name>
    <name type="common">Microworm</name>
    <dbReference type="NCBI Taxonomy" id="6233"/>
    <lineage>
        <taxon>Eukaryota</taxon>
        <taxon>Metazoa</taxon>
        <taxon>Ecdysozoa</taxon>
        <taxon>Nematoda</taxon>
        <taxon>Chromadorea</taxon>
        <taxon>Rhabditida</taxon>
        <taxon>Tylenchina</taxon>
        <taxon>Panagrolaimomorpha</taxon>
        <taxon>Panagrolaimoidea</taxon>
        <taxon>Panagrolaimidae</taxon>
        <taxon>Panagrellus</taxon>
    </lineage>
</organism>
<evidence type="ECO:0000256" key="9">
    <source>
        <dbReference type="RuleBase" id="RU000688"/>
    </source>
</evidence>
<protein>
    <submittedName>
        <fullName evidence="13">G_PROTEIN_RECEP_F1_2 domain-containing protein</fullName>
    </submittedName>
</protein>
<dbReference type="PRINTS" id="PR00237">
    <property type="entry name" value="GPCRRHODOPSN"/>
</dbReference>
<dbReference type="PROSITE" id="PS00237">
    <property type="entry name" value="G_PROTEIN_RECEP_F1_1"/>
    <property type="match status" value="1"/>
</dbReference>
<evidence type="ECO:0000256" key="4">
    <source>
        <dbReference type="ARBA" id="ARBA00022989"/>
    </source>
</evidence>
<dbReference type="PANTHER" id="PTHR24235">
    <property type="entry name" value="NEUROPEPTIDE Y RECEPTOR"/>
    <property type="match status" value="1"/>
</dbReference>
<keyword evidence="6 10" id="KW-0472">Membrane</keyword>
<evidence type="ECO:0000313" key="12">
    <source>
        <dbReference type="Proteomes" id="UP000492821"/>
    </source>
</evidence>
<evidence type="ECO:0000256" key="3">
    <source>
        <dbReference type="ARBA" id="ARBA00022692"/>
    </source>
</evidence>
<dbReference type="SUPFAM" id="SSF81321">
    <property type="entry name" value="Family A G protein-coupled receptor-like"/>
    <property type="match status" value="1"/>
</dbReference>
<proteinExistence type="inferred from homology"/>
<feature type="transmembrane region" description="Helical" evidence="10">
    <location>
        <begin position="133"/>
        <end position="155"/>
    </location>
</feature>
<evidence type="ECO:0000256" key="2">
    <source>
        <dbReference type="ARBA" id="ARBA00010663"/>
    </source>
</evidence>
<sequence>MADDSNNSTDTAATNPVHTCHQWELLFSKLNHYFRDENVLDGSEHSSNFIGNLIIVAYAVVIILGAVGNLLTIVAIVRNAQMRTVRNFFILNLALSDFFICTVTAPITLYTVLYMFWPFGTTICKIAGSLQGFNIFLSTFSIAAIALDRYVLIIFPMKRQRQHNLSLLFFSLIWLISFVLALPLFTASDINLIFEKPDCGIQLTICHEQNQRWKEMPINKETYTVGVMVTQYAIPLTSIVFAYSRIAVRMRTRLAARNSLCNAVQNSTVNQRRKSVVERQRRTHLLLICIVVVFAIAWLPLNVFHVVNTFGWSEKFSVPTFALCHVLAITSACLNPMSYAFFNQNFRQEFAVMFEETKLLWVWAKIRDFVNRWRPSKSTHQCNSTKVTCRDIDSDQNGNRQVLLPTEANSQVPMKENAVVIINSV</sequence>
<evidence type="ECO:0000259" key="11">
    <source>
        <dbReference type="PROSITE" id="PS50262"/>
    </source>
</evidence>
<dbReference type="GO" id="GO:0016020">
    <property type="term" value="C:membrane"/>
    <property type="evidence" value="ECO:0007669"/>
    <property type="project" value="UniProtKB-SubCell"/>
</dbReference>
<dbReference type="CDD" id="cd15203">
    <property type="entry name" value="7tmA_NPYR-like"/>
    <property type="match status" value="1"/>
</dbReference>
<feature type="transmembrane region" description="Helical" evidence="10">
    <location>
        <begin position="49"/>
        <end position="77"/>
    </location>
</feature>
<dbReference type="Pfam" id="PF00001">
    <property type="entry name" value="7tm_1"/>
    <property type="match status" value="1"/>
</dbReference>
<keyword evidence="3 9" id="KW-0812">Transmembrane</keyword>
<dbReference type="InterPro" id="IPR000611">
    <property type="entry name" value="NPY_rcpt"/>
</dbReference>
<dbReference type="InterPro" id="IPR017452">
    <property type="entry name" value="GPCR_Rhodpsn_7TM"/>
</dbReference>
<dbReference type="WBParaSite" id="Pan_g14343.t1">
    <property type="protein sequence ID" value="Pan_g14343.t1"/>
    <property type="gene ID" value="Pan_g14343"/>
</dbReference>
<dbReference type="InterPro" id="IPR000276">
    <property type="entry name" value="GPCR_Rhodpsn"/>
</dbReference>
<dbReference type="PANTHER" id="PTHR24235:SF12">
    <property type="entry name" value="G-PROTEIN COUPLED RECEPTORS FAMILY 1 PROFILE DOMAIN-CONTAINING PROTEIN"/>
    <property type="match status" value="1"/>
</dbReference>
<evidence type="ECO:0000256" key="10">
    <source>
        <dbReference type="SAM" id="Phobius"/>
    </source>
</evidence>
<keyword evidence="4 10" id="KW-1133">Transmembrane helix</keyword>
<dbReference type="SMART" id="SM01381">
    <property type="entry name" value="7TM_GPCR_Srsx"/>
    <property type="match status" value="1"/>
</dbReference>
<dbReference type="PROSITE" id="PS50262">
    <property type="entry name" value="G_PROTEIN_RECEP_F1_2"/>
    <property type="match status" value="1"/>
</dbReference>
<evidence type="ECO:0000256" key="5">
    <source>
        <dbReference type="ARBA" id="ARBA00023040"/>
    </source>
</evidence>
<evidence type="ECO:0000256" key="6">
    <source>
        <dbReference type="ARBA" id="ARBA00023136"/>
    </source>
</evidence>
<accession>A0A7E4UYK0</accession>
<feature type="transmembrane region" description="Helical" evidence="10">
    <location>
        <begin position="167"/>
        <end position="187"/>
    </location>
</feature>
<feature type="transmembrane region" description="Helical" evidence="10">
    <location>
        <begin position="223"/>
        <end position="243"/>
    </location>
</feature>
<comment type="similarity">
    <text evidence="2 9">Belongs to the G-protein coupled receptor 1 family.</text>
</comment>
<dbReference type="GO" id="GO:0004983">
    <property type="term" value="F:neuropeptide Y receptor activity"/>
    <property type="evidence" value="ECO:0007669"/>
    <property type="project" value="InterPro"/>
</dbReference>
<feature type="transmembrane region" description="Helical" evidence="10">
    <location>
        <begin position="89"/>
        <end position="113"/>
    </location>
</feature>
<dbReference type="Proteomes" id="UP000492821">
    <property type="component" value="Unassembled WGS sequence"/>
</dbReference>
<reference evidence="13" key="2">
    <citation type="submission" date="2020-10" db="UniProtKB">
        <authorList>
            <consortium name="WormBaseParasite"/>
        </authorList>
    </citation>
    <scope>IDENTIFICATION</scope>
</reference>
<feature type="domain" description="G-protein coupled receptors family 1 profile" evidence="11">
    <location>
        <begin position="68"/>
        <end position="339"/>
    </location>
</feature>
<evidence type="ECO:0000256" key="1">
    <source>
        <dbReference type="ARBA" id="ARBA00004141"/>
    </source>
</evidence>